<dbReference type="EMBL" id="CP023434">
    <property type="protein sequence ID" value="AXY25493.1"/>
    <property type="molecule type" value="Genomic_DNA"/>
</dbReference>
<protein>
    <recommendedName>
        <fullName evidence="3">DNA-binding protein</fullName>
    </recommendedName>
</protein>
<evidence type="ECO:0000313" key="2">
    <source>
        <dbReference type="Proteomes" id="UP000263232"/>
    </source>
</evidence>
<dbReference type="Proteomes" id="UP000263232">
    <property type="component" value="Chromosome"/>
</dbReference>
<name>A0A347WK86_9LACT</name>
<keyword evidence="2" id="KW-1185">Reference proteome</keyword>
<evidence type="ECO:0000313" key="1">
    <source>
        <dbReference type="EMBL" id="AXY25493.1"/>
    </source>
</evidence>
<dbReference type="KEGG" id="abae:CL176_05485"/>
<proteinExistence type="predicted"/>
<reference evidence="1 2" key="1">
    <citation type="submission" date="2017-09" db="EMBL/GenBank/DDBJ databases">
        <title>Complete genome sequence of Oxytococcus suis strain ZY16052.</title>
        <authorList>
            <person name="Li F."/>
        </authorList>
    </citation>
    <scope>NUCLEOTIDE SEQUENCE [LARGE SCALE GENOMIC DNA]</scope>
    <source>
        <strain evidence="1 2">ZY16052</strain>
    </source>
</reference>
<accession>A0A347WK86</accession>
<sequence length="79" mass="9498">MIHSLLNEYTVNQTLASEILDINTSHLKRLVKSGRISEPLYKYTTHKQTQHYIFYYQDIVNYLNFLEAYRESQDLLKNK</sequence>
<dbReference type="AlphaFoldDB" id="A0A347WK86"/>
<organism evidence="1 2">
    <name type="scientific">Suicoccus acidiformans</name>
    <dbReference type="NCBI Taxonomy" id="2036206"/>
    <lineage>
        <taxon>Bacteria</taxon>
        <taxon>Bacillati</taxon>
        <taxon>Bacillota</taxon>
        <taxon>Bacilli</taxon>
        <taxon>Lactobacillales</taxon>
        <taxon>Aerococcaceae</taxon>
        <taxon>Suicoccus</taxon>
    </lineage>
</organism>
<gene>
    <name evidence="1" type="ORF">CL176_05485</name>
</gene>
<evidence type="ECO:0008006" key="3">
    <source>
        <dbReference type="Google" id="ProtNLM"/>
    </source>
</evidence>